<dbReference type="EMBL" id="JEMT01005204">
    <property type="protein sequence ID" value="EXX79161.1"/>
    <property type="molecule type" value="Genomic_DNA"/>
</dbReference>
<evidence type="ECO:0000313" key="3">
    <source>
        <dbReference type="Proteomes" id="UP000022910"/>
    </source>
</evidence>
<organism evidence="2 3">
    <name type="scientific">Rhizophagus irregularis (strain DAOM 197198w)</name>
    <name type="common">Glomus intraradices</name>
    <dbReference type="NCBI Taxonomy" id="1432141"/>
    <lineage>
        <taxon>Eukaryota</taxon>
        <taxon>Fungi</taxon>
        <taxon>Fungi incertae sedis</taxon>
        <taxon>Mucoromycota</taxon>
        <taxon>Glomeromycotina</taxon>
        <taxon>Glomeromycetes</taxon>
        <taxon>Glomerales</taxon>
        <taxon>Glomeraceae</taxon>
        <taxon>Rhizophagus</taxon>
    </lineage>
</organism>
<proteinExistence type="predicted"/>
<keyword evidence="3" id="KW-1185">Reference proteome</keyword>
<evidence type="ECO:0000313" key="2">
    <source>
        <dbReference type="EMBL" id="EXX79161.1"/>
    </source>
</evidence>
<evidence type="ECO:0000256" key="1">
    <source>
        <dbReference type="SAM" id="MobiDB-lite"/>
    </source>
</evidence>
<feature type="region of interest" description="Disordered" evidence="1">
    <location>
        <begin position="48"/>
        <end position="98"/>
    </location>
</feature>
<accession>A0A015M2G4</accession>
<gene>
    <name evidence="2" type="ORF">RirG_008320</name>
</gene>
<reference evidence="2 3" key="1">
    <citation type="submission" date="2014-02" db="EMBL/GenBank/DDBJ databases">
        <title>Single nucleus genome sequencing reveals high similarity among nuclei of an endomycorrhizal fungus.</title>
        <authorList>
            <person name="Lin K."/>
            <person name="Geurts R."/>
            <person name="Zhang Z."/>
            <person name="Limpens E."/>
            <person name="Saunders D.G."/>
            <person name="Mu D."/>
            <person name="Pang E."/>
            <person name="Cao H."/>
            <person name="Cha H."/>
            <person name="Lin T."/>
            <person name="Zhou Q."/>
            <person name="Shang Y."/>
            <person name="Li Y."/>
            <person name="Ivanov S."/>
            <person name="Sharma T."/>
            <person name="Velzen R.V."/>
            <person name="Ruijter N.D."/>
            <person name="Aanen D.K."/>
            <person name="Win J."/>
            <person name="Kamoun S."/>
            <person name="Bisseling T."/>
            <person name="Huang S."/>
        </authorList>
    </citation>
    <scope>NUCLEOTIDE SEQUENCE [LARGE SCALE GENOMIC DNA]</scope>
    <source>
        <strain evidence="3">DAOM197198w</strain>
    </source>
</reference>
<dbReference type="AlphaFoldDB" id="A0A015M2G4"/>
<comment type="caution">
    <text evidence="2">The sequence shown here is derived from an EMBL/GenBank/DDBJ whole genome shotgun (WGS) entry which is preliminary data.</text>
</comment>
<dbReference type="HOGENOM" id="CLU_1797500_0_0_1"/>
<name>A0A015M2G4_RHIIW</name>
<protein>
    <submittedName>
        <fullName evidence="2">Uncharacterized protein</fullName>
    </submittedName>
</protein>
<feature type="compositionally biased region" description="Basic and acidic residues" evidence="1">
    <location>
        <begin position="81"/>
        <end position="97"/>
    </location>
</feature>
<dbReference type="Proteomes" id="UP000022910">
    <property type="component" value="Unassembled WGS sequence"/>
</dbReference>
<sequence length="144" mass="16491">MTTTITTTATDTTEIAGKTLMKGTEDLTSKANADGADAIERTTEIYKKRKGESVEGDEEETRKGDENLLITNKKTKTKNKKIYENQKHKENKREKNSKNKLKIGCINVRGLNDTKKQGDIRKFLYSYCDFLYHCRCRSHENCVC</sequence>